<evidence type="ECO:0000259" key="5">
    <source>
        <dbReference type="PROSITE" id="PS50071"/>
    </source>
</evidence>
<dbReference type="SMART" id="SM00389">
    <property type="entry name" value="HOX"/>
    <property type="match status" value="1"/>
</dbReference>
<dbReference type="OrthoDB" id="6159439at2759"/>
<feature type="domain" description="Homeobox" evidence="5">
    <location>
        <begin position="150"/>
        <end position="215"/>
    </location>
</feature>
<keyword evidence="2 3" id="KW-0539">Nucleus</keyword>
<feature type="region of interest" description="Disordered" evidence="4">
    <location>
        <begin position="213"/>
        <end position="248"/>
    </location>
</feature>
<feature type="compositionally biased region" description="Polar residues" evidence="4">
    <location>
        <begin position="236"/>
        <end position="248"/>
    </location>
</feature>
<dbReference type="PROSITE" id="PS50071">
    <property type="entry name" value="HOMEOBOX_2"/>
    <property type="match status" value="1"/>
</dbReference>
<dbReference type="SUPFAM" id="SSF46689">
    <property type="entry name" value="Homeodomain-like"/>
    <property type="match status" value="1"/>
</dbReference>
<dbReference type="PANTHER" id="PTHR46777">
    <property type="entry name" value="WUSCHEL-RELATED HOMEOBOX 13"/>
    <property type="match status" value="1"/>
</dbReference>
<dbReference type="GO" id="GO:0003700">
    <property type="term" value="F:DNA-binding transcription factor activity"/>
    <property type="evidence" value="ECO:0007669"/>
    <property type="project" value="InterPro"/>
</dbReference>
<reference evidence="7" key="1">
    <citation type="journal article" date="2019" name="Gigascience">
        <title>De novo genome assembly of the endangered Acer yangbiense, a plant species with extremely small populations endemic to Yunnan Province, China.</title>
        <authorList>
            <person name="Yang J."/>
            <person name="Wariss H.M."/>
            <person name="Tao L."/>
            <person name="Zhang R."/>
            <person name="Yun Q."/>
            <person name="Hollingsworth P."/>
            <person name="Dao Z."/>
            <person name="Luo G."/>
            <person name="Guo H."/>
            <person name="Ma Y."/>
            <person name="Sun W."/>
        </authorList>
    </citation>
    <scope>NUCLEOTIDE SEQUENCE [LARGE SCALE GENOMIC DNA]</scope>
    <source>
        <strain evidence="7">cv. Malutang</strain>
    </source>
</reference>
<dbReference type="InterPro" id="IPR044559">
    <property type="entry name" value="WOX13-like"/>
</dbReference>
<accession>A0A5C7H4H7</accession>
<protein>
    <recommendedName>
        <fullName evidence="5">Homeobox domain-containing protein</fullName>
    </recommendedName>
</protein>
<dbReference type="InterPro" id="IPR001356">
    <property type="entry name" value="HD"/>
</dbReference>
<evidence type="ECO:0000313" key="6">
    <source>
        <dbReference type="EMBL" id="TXG51910.1"/>
    </source>
</evidence>
<name>A0A5C7H4H7_9ROSI</name>
<comment type="caution">
    <text evidence="6">The sequence shown here is derived from an EMBL/GenBank/DDBJ whole genome shotgun (WGS) entry which is preliminary data.</text>
</comment>
<dbReference type="Gene3D" id="1.10.10.60">
    <property type="entry name" value="Homeodomain-like"/>
    <property type="match status" value="1"/>
</dbReference>
<keyword evidence="7" id="KW-1185">Reference proteome</keyword>
<evidence type="ECO:0000256" key="2">
    <source>
        <dbReference type="PROSITE-ProRule" id="PRU00108"/>
    </source>
</evidence>
<organism evidence="6 7">
    <name type="scientific">Acer yangbiense</name>
    <dbReference type="NCBI Taxonomy" id="1000413"/>
    <lineage>
        <taxon>Eukaryota</taxon>
        <taxon>Viridiplantae</taxon>
        <taxon>Streptophyta</taxon>
        <taxon>Embryophyta</taxon>
        <taxon>Tracheophyta</taxon>
        <taxon>Spermatophyta</taxon>
        <taxon>Magnoliopsida</taxon>
        <taxon>eudicotyledons</taxon>
        <taxon>Gunneridae</taxon>
        <taxon>Pentapetalae</taxon>
        <taxon>rosids</taxon>
        <taxon>malvids</taxon>
        <taxon>Sapindales</taxon>
        <taxon>Sapindaceae</taxon>
        <taxon>Hippocastanoideae</taxon>
        <taxon>Acereae</taxon>
        <taxon>Acer</taxon>
    </lineage>
</organism>
<proteinExistence type="predicted"/>
<keyword evidence="2 3" id="KW-0238">DNA-binding</keyword>
<dbReference type="Pfam" id="PF00046">
    <property type="entry name" value="Homeodomain"/>
    <property type="match status" value="1"/>
</dbReference>
<dbReference type="EMBL" id="VAHF01000010">
    <property type="protein sequence ID" value="TXG51910.1"/>
    <property type="molecule type" value="Genomic_DNA"/>
</dbReference>
<dbReference type="CDD" id="cd00086">
    <property type="entry name" value="homeodomain"/>
    <property type="match status" value="1"/>
</dbReference>
<evidence type="ECO:0000256" key="1">
    <source>
        <dbReference type="ARBA" id="ARBA00004123"/>
    </source>
</evidence>
<dbReference type="InterPro" id="IPR009057">
    <property type="entry name" value="Homeodomain-like_sf"/>
</dbReference>
<dbReference type="GO" id="GO:0005634">
    <property type="term" value="C:nucleus"/>
    <property type="evidence" value="ECO:0007669"/>
    <property type="project" value="UniProtKB-SubCell"/>
</dbReference>
<dbReference type="Proteomes" id="UP000323000">
    <property type="component" value="Chromosome 10"/>
</dbReference>
<gene>
    <name evidence="6" type="ORF">EZV62_021079</name>
</gene>
<evidence type="ECO:0000256" key="3">
    <source>
        <dbReference type="RuleBase" id="RU000682"/>
    </source>
</evidence>
<sequence length="297" mass="34027">MEWINSSVQEKQQQQEENGMTAEGLYAKVMTDEQMELLRKQIAVYAMICEQLVDMHKSFSAQYDTAGLSISFSLDSSISVQENVLTVEELYVKVMTDEQMELLRKQIAVYAMISEQLVEMQNSLSAQYDIAGMRLGNPYLDPFMSSGGQKLTTRQRWTPTPVQLQILERVYDECSGNPGKQKILDMTTELAHHGQISETNVYNWFQNRRARIKRKQSGVPSNTTESEAKKHVMSKKYTTPESIQSFENPTARITENNIYFQSPNIGMEQMIGKMDVAGMVFSPPLPHWQMDRYDMLG</sequence>
<dbReference type="AlphaFoldDB" id="A0A5C7H4H7"/>
<dbReference type="PANTHER" id="PTHR46777:SF17">
    <property type="entry name" value="HOMEOBOX DOMAIN-CONTAINING PROTEIN"/>
    <property type="match status" value="1"/>
</dbReference>
<evidence type="ECO:0000313" key="7">
    <source>
        <dbReference type="Proteomes" id="UP000323000"/>
    </source>
</evidence>
<feature type="DNA-binding region" description="Homeobox" evidence="2">
    <location>
        <begin position="152"/>
        <end position="216"/>
    </location>
</feature>
<comment type="subcellular location">
    <subcellularLocation>
        <location evidence="1 2 3">Nucleus</location>
    </subcellularLocation>
</comment>
<keyword evidence="2 3" id="KW-0371">Homeobox</keyword>
<evidence type="ECO:0000256" key="4">
    <source>
        <dbReference type="SAM" id="MobiDB-lite"/>
    </source>
</evidence>
<dbReference type="GO" id="GO:0003677">
    <property type="term" value="F:DNA binding"/>
    <property type="evidence" value="ECO:0007669"/>
    <property type="project" value="UniProtKB-UniRule"/>
</dbReference>